<dbReference type="SUPFAM" id="SSF57850">
    <property type="entry name" value="RING/U-box"/>
    <property type="match status" value="1"/>
</dbReference>
<sequence>MALLLPAIDLRPEARMVECGICYEAYKEASSGQVPKLLWCCHSLCLACLRKLVCQNTAFSFVVCPFCRMVTLVPEAGLQALRNDEALLREIAPQREWKLEDREELGDSKDSPGALDLPLSDSVLTLDMELNYRTGSPVFTVSGIVPVYPATGFHSVPGFQSWFHVQEVQNPVLVELPHRASSRDSEAPASVENLRLCFAVTIILLIVSVFFALVFFK</sequence>
<evidence type="ECO:0000313" key="7">
    <source>
        <dbReference type="EMBL" id="CAI5794229.1"/>
    </source>
</evidence>
<dbReference type="InterPro" id="IPR001841">
    <property type="entry name" value="Znf_RING"/>
</dbReference>
<dbReference type="GO" id="GO:0016567">
    <property type="term" value="P:protein ubiquitination"/>
    <property type="evidence" value="ECO:0007669"/>
    <property type="project" value="TreeGrafter"/>
</dbReference>
<dbReference type="PROSITE" id="PS00518">
    <property type="entry name" value="ZF_RING_1"/>
    <property type="match status" value="1"/>
</dbReference>
<organism evidence="7 8">
    <name type="scientific">Podarcis lilfordi</name>
    <name type="common">Lilford's wall lizard</name>
    <dbReference type="NCBI Taxonomy" id="74358"/>
    <lineage>
        <taxon>Eukaryota</taxon>
        <taxon>Metazoa</taxon>
        <taxon>Chordata</taxon>
        <taxon>Craniata</taxon>
        <taxon>Vertebrata</taxon>
        <taxon>Euteleostomi</taxon>
        <taxon>Lepidosauria</taxon>
        <taxon>Squamata</taxon>
        <taxon>Bifurcata</taxon>
        <taxon>Unidentata</taxon>
        <taxon>Episquamata</taxon>
        <taxon>Laterata</taxon>
        <taxon>Lacertibaenia</taxon>
        <taxon>Lacertidae</taxon>
        <taxon>Podarcis</taxon>
    </lineage>
</organism>
<dbReference type="InterPro" id="IPR013083">
    <property type="entry name" value="Znf_RING/FYVE/PHD"/>
</dbReference>
<evidence type="ECO:0000256" key="4">
    <source>
        <dbReference type="PROSITE-ProRule" id="PRU00175"/>
    </source>
</evidence>
<reference evidence="7" key="1">
    <citation type="submission" date="2022-12" db="EMBL/GenBank/DDBJ databases">
        <authorList>
            <person name="Alioto T."/>
            <person name="Alioto T."/>
            <person name="Gomez Garrido J."/>
        </authorList>
    </citation>
    <scope>NUCLEOTIDE SEQUENCE</scope>
</reference>
<keyword evidence="5" id="KW-0472">Membrane</keyword>
<dbReference type="AlphaFoldDB" id="A0AA35PN45"/>
<keyword evidence="1" id="KW-0479">Metal-binding</keyword>
<keyword evidence="3" id="KW-0862">Zinc</keyword>
<dbReference type="SMART" id="SM00184">
    <property type="entry name" value="RING"/>
    <property type="match status" value="1"/>
</dbReference>
<evidence type="ECO:0000256" key="5">
    <source>
        <dbReference type="SAM" id="Phobius"/>
    </source>
</evidence>
<dbReference type="GO" id="GO:0008270">
    <property type="term" value="F:zinc ion binding"/>
    <property type="evidence" value="ECO:0007669"/>
    <property type="project" value="UniProtKB-KW"/>
</dbReference>
<keyword evidence="8" id="KW-1185">Reference proteome</keyword>
<feature type="domain" description="RING-type" evidence="6">
    <location>
        <begin position="19"/>
        <end position="68"/>
    </location>
</feature>
<dbReference type="PANTHER" id="PTHR22791:SF6">
    <property type="entry name" value="RING-TYPE DOMAIN-CONTAINING PROTEIN"/>
    <property type="match status" value="1"/>
</dbReference>
<dbReference type="Proteomes" id="UP001178461">
    <property type="component" value="Chromosome Z"/>
</dbReference>
<keyword evidence="5" id="KW-1133">Transmembrane helix</keyword>
<name>A0AA35PN45_9SAUR</name>
<dbReference type="InterPro" id="IPR017907">
    <property type="entry name" value="Znf_RING_CS"/>
</dbReference>
<feature type="transmembrane region" description="Helical" evidence="5">
    <location>
        <begin position="198"/>
        <end position="216"/>
    </location>
</feature>
<protein>
    <submittedName>
        <fullName evidence="7">E3 ubiquitin-protein ligase TRIM23-like</fullName>
    </submittedName>
</protein>
<evidence type="ECO:0000259" key="6">
    <source>
        <dbReference type="PROSITE" id="PS50089"/>
    </source>
</evidence>
<dbReference type="GO" id="GO:0061630">
    <property type="term" value="F:ubiquitin protein ligase activity"/>
    <property type="evidence" value="ECO:0007669"/>
    <property type="project" value="TreeGrafter"/>
</dbReference>
<dbReference type="PANTHER" id="PTHR22791">
    <property type="entry name" value="RING-TYPE DOMAIN-CONTAINING PROTEIN"/>
    <property type="match status" value="1"/>
</dbReference>
<evidence type="ECO:0000256" key="2">
    <source>
        <dbReference type="ARBA" id="ARBA00022771"/>
    </source>
</evidence>
<keyword evidence="2 4" id="KW-0863">Zinc-finger</keyword>
<dbReference type="InterPro" id="IPR051435">
    <property type="entry name" value="RING_finger_E3_ubiq-ligases"/>
</dbReference>
<proteinExistence type="predicted"/>
<dbReference type="Gene3D" id="3.30.40.10">
    <property type="entry name" value="Zinc/RING finger domain, C3HC4 (zinc finger)"/>
    <property type="match status" value="1"/>
</dbReference>
<evidence type="ECO:0000256" key="1">
    <source>
        <dbReference type="ARBA" id="ARBA00022723"/>
    </source>
</evidence>
<gene>
    <name evidence="7" type="ORF">PODLI_1B008962</name>
</gene>
<evidence type="ECO:0000256" key="3">
    <source>
        <dbReference type="ARBA" id="ARBA00022833"/>
    </source>
</evidence>
<keyword evidence="5" id="KW-0812">Transmembrane</keyword>
<dbReference type="EMBL" id="OX395140">
    <property type="protein sequence ID" value="CAI5794229.1"/>
    <property type="molecule type" value="Genomic_DNA"/>
</dbReference>
<evidence type="ECO:0000313" key="8">
    <source>
        <dbReference type="Proteomes" id="UP001178461"/>
    </source>
</evidence>
<dbReference type="PROSITE" id="PS50089">
    <property type="entry name" value="ZF_RING_2"/>
    <property type="match status" value="1"/>
</dbReference>
<accession>A0AA35PN45</accession>